<reference evidence="3" key="1">
    <citation type="submission" date="2022-06" db="EMBL/GenBank/DDBJ databases">
        <authorList>
            <person name="Berger JAMES D."/>
            <person name="Berger JAMES D."/>
        </authorList>
    </citation>
    <scope>NUCLEOTIDE SEQUENCE [LARGE SCALE GENOMIC DNA]</scope>
</reference>
<feature type="compositionally biased region" description="Polar residues" evidence="1">
    <location>
        <begin position="287"/>
        <end position="300"/>
    </location>
</feature>
<evidence type="ECO:0000313" key="3">
    <source>
        <dbReference type="Proteomes" id="UP000050795"/>
    </source>
</evidence>
<proteinExistence type="predicted"/>
<reference evidence="4 5" key="2">
    <citation type="submission" date="2023-11" db="UniProtKB">
        <authorList>
            <consortium name="WormBaseParasite"/>
        </authorList>
    </citation>
    <scope>IDENTIFICATION</scope>
</reference>
<dbReference type="Proteomes" id="UP000050795">
    <property type="component" value="Unassembled WGS sequence"/>
</dbReference>
<keyword evidence="3" id="KW-1185">Reference proteome</keyword>
<sequence>MLAPNIRHPKEVTVRVLKAENLRVAPRSDHKQKKVSHKWKVVVLGGKKKVTSEAVFAPDGNPIWNFETTIKIATRGDPVVLLIADSEDNHAGQVVVSGAAIPPKITDSSVGPTDSSRLCIMDMEQTKKTEVGFGRLYFWIWVEEYRSEESKSKSSRGSVLSLSSLHHKDKASIPNSLNYSGSVISLSSNHGDSKDKKSWYKKKASQALHAAASLSSARSPVIPVSNKKTVISGYNPFDYYLQSPHDDVGVIDEKDGSVLGAYSELTGSDFNPLARQSLHFTNDKPINPSSPLSTVSQSIHPQPPPSEQNGKLLSSNIVDNSLDINEPSKPRPELIRIAPKCGPSSGGTELTVYCRSLTNKNMQGASVFVDDHEVSRQDWVFQESDQPDRSQLRIHMPALPAGRYPICVNTSEFGQIRCKQEFTYLQSNTNPVSSPASSLFDSSMNESSNNKPITITPKSKNIDANGGVIFNRTGSQTSNLILVDRRSGRRDRIKRPEVLGRSDSLSSSTLEVSSHMEAKNNPGNAALVINSNVNGGLNKNQGKLVVTNSNDSPVYDETIKSPVTIKVSKAIHSEPTHFIRVGSQKSELLLQDRRSKRGNRRLPVKMVGNDAEEVDSSSHDLQKLNSTSIVSSTKSTNDTNFMDNQLFLNKPEKNIVKTEISSPDLLSEASQFNPLSDTYDISTPLSLCEEFSDQLTESQMNYSSTINGKMMSSEVLPPLTKTPLTYGNFSDSIDEVHTCSTTQKSSDHFGTLINEQRDTISANAGWKEKGEEKEEEAYLSFSNTTHDRESFVSQKGRPTGESELGGSTLNSPDTMPKTLPPFKRNELNKQDSFSKIRNNTKESSLLKVNNTNKINQQVNKTPKHSSSTLEPLSNLHNQLNEDTELETTSAMSADTNQTVEFNELSNDIVVQIAVLLLDDLKVLWSR</sequence>
<dbReference type="Pfam" id="PF01833">
    <property type="entry name" value="TIG"/>
    <property type="match status" value="1"/>
</dbReference>
<feature type="compositionally biased region" description="Basic and acidic residues" evidence="1">
    <location>
        <begin position="823"/>
        <end position="834"/>
    </location>
</feature>
<dbReference type="Gene3D" id="2.60.40.10">
    <property type="entry name" value="Immunoglobulins"/>
    <property type="match status" value="1"/>
</dbReference>
<dbReference type="WBParaSite" id="TREG1_40460.4">
    <property type="protein sequence ID" value="TREG1_40460.4"/>
    <property type="gene ID" value="TREG1_40460"/>
</dbReference>
<evidence type="ECO:0000259" key="2">
    <source>
        <dbReference type="Pfam" id="PF01833"/>
    </source>
</evidence>
<protein>
    <recommendedName>
        <fullName evidence="2">IPT/TIG domain-containing protein</fullName>
    </recommendedName>
</protein>
<dbReference type="InterPro" id="IPR013783">
    <property type="entry name" value="Ig-like_fold"/>
</dbReference>
<feature type="region of interest" description="Disordered" evidence="1">
    <location>
        <begin position="280"/>
        <end position="313"/>
    </location>
</feature>
<feature type="domain" description="IPT/TIG" evidence="2">
    <location>
        <begin position="333"/>
        <end position="415"/>
    </location>
</feature>
<evidence type="ECO:0000313" key="5">
    <source>
        <dbReference type="WBParaSite" id="TREG1_40460.5"/>
    </source>
</evidence>
<name>A0AA85JLX4_TRIRE</name>
<feature type="region of interest" description="Disordered" evidence="1">
    <location>
        <begin position="762"/>
        <end position="842"/>
    </location>
</feature>
<feature type="region of interest" description="Disordered" evidence="1">
    <location>
        <begin position="436"/>
        <end position="458"/>
    </location>
</feature>
<dbReference type="InterPro" id="IPR002909">
    <property type="entry name" value="IPT_dom"/>
</dbReference>
<organism evidence="3 4">
    <name type="scientific">Trichobilharzia regenti</name>
    <name type="common">Nasal bird schistosome</name>
    <dbReference type="NCBI Taxonomy" id="157069"/>
    <lineage>
        <taxon>Eukaryota</taxon>
        <taxon>Metazoa</taxon>
        <taxon>Spiralia</taxon>
        <taxon>Lophotrochozoa</taxon>
        <taxon>Platyhelminthes</taxon>
        <taxon>Trematoda</taxon>
        <taxon>Digenea</taxon>
        <taxon>Strigeidida</taxon>
        <taxon>Schistosomatoidea</taxon>
        <taxon>Schistosomatidae</taxon>
        <taxon>Trichobilharzia</taxon>
    </lineage>
</organism>
<accession>A0AA85JLX4</accession>
<dbReference type="AlphaFoldDB" id="A0AA85JLX4"/>
<evidence type="ECO:0000313" key="4">
    <source>
        <dbReference type="WBParaSite" id="TREG1_40460.4"/>
    </source>
</evidence>
<evidence type="ECO:0000256" key="1">
    <source>
        <dbReference type="SAM" id="MobiDB-lite"/>
    </source>
</evidence>
<dbReference type="WBParaSite" id="TREG1_40460.5">
    <property type="protein sequence ID" value="TREG1_40460.5"/>
    <property type="gene ID" value="TREG1_40460"/>
</dbReference>